<keyword evidence="3" id="KW-0804">Transcription</keyword>
<proteinExistence type="predicted"/>
<dbReference type="SUPFAM" id="SSF46785">
    <property type="entry name" value="Winged helix' DNA-binding domain"/>
    <property type="match status" value="1"/>
</dbReference>
<dbReference type="Proteomes" id="UP000031057">
    <property type="component" value="Unassembled WGS sequence"/>
</dbReference>
<dbReference type="PROSITE" id="PS51118">
    <property type="entry name" value="HTH_HXLR"/>
    <property type="match status" value="1"/>
</dbReference>
<dbReference type="Pfam" id="PF01638">
    <property type="entry name" value="HxlR"/>
    <property type="match status" value="1"/>
</dbReference>
<dbReference type="InterPro" id="IPR036527">
    <property type="entry name" value="SCP2_sterol-bd_dom_sf"/>
</dbReference>
<reference evidence="5 6" key="1">
    <citation type="submission" date="2014-10" db="EMBL/GenBank/DDBJ databases">
        <title>Genome sequence of Novosphingobium malaysiense MUSC 273(T).</title>
        <authorList>
            <person name="Lee L.-H."/>
        </authorList>
    </citation>
    <scope>NUCLEOTIDE SEQUENCE [LARGE SCALE GENOMIC DNA]</scope>
    <source>
        <strain evidence="5 6">MUSC 273</strain>
    </source>
</reference>
<sequence>MKLQKETKVGRDVQDARKVHGKWYGDACAAAFGMELIGERWTLLVIRELMLGGRRFSDIRASLPNLSAKTLTERLETLQELGIVERAHLPPPVSAQVYQLTEWGRGLEKVLQELGRWAVRAPFHDPSLPLTPTSLMLSMRTMLDHRKIGDMELWVAFDVGEDHFAGRLRHDGLSIHPVGDTMMTPDLRFSARSASDFLPVFYGKQTPEEAGNRLAIGGDADLARRFIDLFVLPAKVEMKAAG</sequence>
<keyword evidence="2" id="KW-0238">DNA-binding</keyword>
<evidence type="ECO:0000256" key="1">
    <source>
        <dbReference type="ARBA" id="ARBA00023015"/>
    </source>
</evidence>
<feature type="domain" description="HTH hxlR-type" evidence="4">
    <location>
        <begin position="28"/>
        <end position="126"/>
    </location>
</feature>
<dbReference type="InterPro" id="IPR002577">
    <property type="entry name" value="HTH_HxlR"/>
</dbReference>
<keyword evidence="1" id="KW-0805">Transcription regulation</keyword>
<evidence type="ECO:0000313" key="6">
    <source>
        <dbReference type="Proteomes" id="UP000031057"/>
    </source>
</evidence>
<organism evidence="5 6">
    <name type="scientific">Novosphingobium malaysiense</name>
    <dbReference type="NCBI Taxonomy" id="1348853"/>
    <lineage>
        <taxon>Bacteria</taxon>
        <taxon>Pseudomonadati</taxon>
        <taxon>Pseudomonadota</taxon>
        <taxon>Alphaproteobacteria</taxon>
        <taxon>Sphingomonadales</taxon>
        <taxon>Sphingomonadaceae</taxon>
        <taxon>Novosphingobium</taxon>
    </lineage>
</organism>
<keyword evidence="6" id="KW-1185">Reference proteome</keyword>
<evidence type="ECO:0000313" key="5">
    <source>
        <dbReference type="EMBL" id="KHK91447.1"/>
    </source>
</evidence>
<dbReference type="CDD" id="cd00090">
    <property type="entry name" value="HTH_ARSR"/>
    <property type="match status" value="1"/>
</dbReference>
<dbReference type="AlphaFoldDB" id="A0A0B1ZQH2"/>
<evidence type="ECO:0000256" key="3">
    <source>
        <dbReference type="ARBA" id="ARBA00023163"/>
    </source>
</evidence>
<dbReference type="RefSeq" id="WP_039283612.1">
    <property type="nucleotide sequence ID" value="NZ_JTDI01000003.1"/>
</dbReference>
<dbReference type="InterPro" id="IPR036388">
    <property type="entry name" value="WH-like_DNA-bd_sf"/>
</dbReference>
<dbReference type="STRING" id="1348853.LK12_11445"/>
<protein>
    <submittedName>
        <fullName evidence="5">Transcriptional regulator</fullName>
    </submittedName>
</protein>
<dbReference type="SUPFAM" id="SSF55718">
    <property type="entry name" value="SCP-like"/>
    <property type="match status" value="1"/>
</dbReference>
<accession>A0A0B1ZQH2</accession>
<dbReference type="PANTHER" id="PTHR33204">
    <property type="entry name" value="TRANSCRIPTIONAL REGULATOR, MARR FAMILY"/>
    <property type="match status" value="1"/>
</dbReference>
<dbReference type="Gene3D" id="1.10.10.10">
    <property type="entry name" value="Winged helix-like DNA-binding domain superfamily/Winged helix DNA-binding domain"/>
    <property type="match status" value="1"/>
</dbReference>
<gene>
    <name evidence="5" type="ORF">LK12_11445</name>
</gene>
<dbReference type="InterPro" id="IPR011991">
    <property type="entry name" value="ArsR-like_HTH"/>
</dbReference>
<dbReference type="InterPro" id="IPR036390">
    <property type="entry name" value="WH_DNA-bd_sf"/>
</dbReference>
<evidence type="ECO:0000256" key="2">
    <source>
        <dbReference type="ARBA" id="ARBA00023125"/>
    </source>
</evidence>
<evidence type="ECO:0000259" key="4">
    <source>
        <dbReference type="PROSITE" id="PS51118"/>
    </source>
</evidence>
<dbReference type="OrthoDB" id="9782219at2"/>
<dbReference type="GO" id="GO:0006355">
    <property type="term" value="P:regulation of DNA-templated transcription"/>
    <property type="evidence" value="ECO:0007669"/>
    <property type="project" value="UniProtKB-ARBA"/>
</dbReference>
<dbReference type="GO" id="GO:0003677">
    <property type="term" value="F:DNA binding"/>
    <property type="evidence" value="ECO:0007669"/>
    <property type="project" value="UniProtKB-KW"/>
</dbReference>
<name>A0A0B1ZQH2_9SPHN</name>
<dbReference type="EMBL" id="JTDI01000003">
    <property type="protein sequence ID" value="KHK91447.1"/>
    <property type="molecule type" value="Genomic_DNA"/>
</dbReference>
<comment type="caution">
    <text evidence="5">The sequence shown here is derived from an EMBL/GenBank/DDBJ whole genome shotgun (WGS) entry which is preliminary data.</text>
</comment>
<dbReference type="PANTHER" id="PTHR33204:SF18">
    <property type="entry name" value="TRANSCRIPTIONAL REGULATORY PROTEIN"/>
    <property type="match status" value="1"/>
</dbReference>